<feature type="domain" description="Epoxide hydrolase N-terminal" evidence="4">
    <location>
        <begin position="9"/>
        <end position="115"/>
    </location>
</feature>
<dbReference type="PRINTS" id="PR00412">
    <property type="entry name" value="EPOXHYDRLASE"/>
</dbReference>
<dbReference type="InterPro" id="IPR010497">
    <property type="entry name" value="Epoxide_hydro_N"/>
</dbReference>
<dbReference type="GO" id="GO:0016787">
    <property type="term" value="F:hydrolase activity"/>
    <property type="evidence" value="ECO:0007669"/>
    <property type="project" value="UniProtKB-KW"/>
</dbReference>
<sequence length="389" mass="42376">MSGTPSPQRHDVTTSPEAWDDLRTRLRATRWPAAPSGAGWSLGTDQEYLRHLVAYWADGFDWPARETEQARVPRFRVRVRGVDVSFVHVRPVRASGAPPALPLVLTHGWPDSSWRYSKVVGPLTDPGAHGADPDDAFDVVVPDMPGFGHSVLPPDVVLDSVAVAGVWADLMDALGYDRYGAAGGDIGSAVTRFLALDHPERLVGVHRMDAGLPVLTGDVADLSPVERDWFADVDRWRAAEGAYGAVHRTKPLTQAVGLTDSPAGLAAWVVEKLHAWSDPRTGIAAFTDDEVLTLLSTTWFTGTAGSSMRMYHANAAIPRAQHARRVEVPSGFSLFPGDILRPPREWLDRVAHVVSVTEPPAGGHFAPFETPGRYAQELRDFFRPLRAGT</sequence>
<dbReference type="SUPFAM" id="SSF53474">
    <property type="entry name" value="alpha/beta-Hydrolases"/>
    <property type="match status" value="1"/>
</dbReference>
<reference evidence="5 6" key="1">
    <citation type="submission" date="2020-04" db="EMBL/GenBank/DDBJ databases">
        <title>MicrobeNet Type strains.</title>
        <authorList>
            <person name="Nicholson A.C."/>
        </authorList>
    </citation>
    <scope>NUCLEOTIDE SEQUENCE [LARGE SCALE GENOMIC DNA]</scope>
    <source>
        <strain evidence="5 6">ATCC BAA-787</strain>
    </source>
</reference>
<dbReference type="Proteomes" id="UP000777774">
    <property type="component" value="Unassembled WGS sequence"/>
</dbReference>
<keyword evidence="3 5" id="KW-0378">Hydrolase</keyword>
<dbReference type="PANTHER" id="PTHR21661:SF35">
    <property type="entry name" value="EPOXIDE HYDROLASE"/>
    <property type="match status" value="1"/>
</dbReference>
<evidence type="ECO:0000256" key="2">
    <source>
        <dbReference type="ARBA" id="ARBA00022797"/>
    </source>
</evidence>
<name>A0ABX1K124_9CELL</name>
<keyword evidence="2" id="KW-0058">Aromatic hydrocarbons catabolism</keyword>
<dbReference type="Pfam" id="PF06441">
    <property type="entry name" value="EHN"/>
    <property type="match status" value="1"/>
</dbReference>
<proteinExistence type="inferred from homology"/>
<evidence type="ECO:0000313" key="5">
    <source>
        <dbReference type="EMBL" id="NKY40268.1"/>
    </source>
</evidence>
<dbReference type="PANTHER" id="PTHR21661">
    <property type="entry name" value="EPOXIDE HYDROLASE 1-RELATED"/>
    <property type="match status" value="1"/>
</dbReference>
<organism evidence="5 6">
    <name type="scientific">Cellulomonas septica</name>
    <dbReference type="NCBI Taxonomy" id="285080"/>
    <lineage>
        <taxon>Bacteria</taxon>
        <taxon>Bacillati</taxon>
        <taxon>Actinomycetota</taxon>
        <taxon>Actinomycetes</taxon>
        <taxon>Micrococcales</taxon>
        <taxon>Cellulomonadaceae</taxon>
        <taxon>Cellulomonas</taxon>
    </lineage>
</organism>
<evidence type="ECO:0000256" key="1">
    <source>
        <dbReference type="ARBA" id="ARBA00010088"/>
    </source>
</evidence>
<evidence type="ECO:0000313" key="6">
    <source>
        <dbReference type="Proteomes" id="UP000777774"/>
    </source>
</evidence>
<protein>
    <submittedName>
        <fullName evidence="5">Epoxide hydrolase</fullName>
    </submittedName>
</protein>
<dbReference type="InterPro" id="IPR000639">
    <property type="entry name" value="Epox_hydrolase-like"/>
</dbReference>
<comment type="caution">
    <text evidence="5">The sequence shown here is derived from an EMBL/GenBank/DDBJ whole genome shotgun (WGS) entry which is preliminary data.</text>
</comment>
<gene>
    <name evidence="5" type="ORF">HGA02_12240</name>
</gene>
<evidence type="ECO:0000259" key="4">
    <source>
        <dbReference type="Pfam" id="PF06441"/>
    </source>
</evidence>
<dbReference type="InterPro" id="IPR016292">
    <property type="entry name" value="Epoxide_hydrolase"/>
</dbReference>
<dbReference type="PIRSF" id="PIRSF001112">
    <property type="entry name" value="Epoxide_hydrolase"/>
    <property type="match status" value="1"/>
</dbReference>
<dbReference type="EMBL" id="JAAXOY010000312">
    <property type="protein sequence ID" value="NKY40268.1"/>
    <property type="molecule type" value="Genomic_DNA"/>
</dbReference>
<keyword evidence="6" id="KW-1185">Reference proteome</keyword>
<comment type="similarity">
    <text evidence="1">Belongs to the peptidase S33 family.</text>
</comment>
<dbReference type="Gene3D" id="3.40.50.1820">
    <property type="entry name" value="alpha/beta hydrolase"/>
    <property type="match status" value="1"/>
</dbReference>
<accession>A0ABX1K124</accession>
<dbReference type="InterPro" id="IPR029058">
    <property type="entry name" value="AB_hydrolase_fold"/>
</dbReference>
<evidence type="ECO:0000256" key="3">
    <source>
        <dbReference type="ARBA" id="ARBA00022801"/>
    </source>
</evidence>